<organism evidence="2 3">
    <name type="scientific">Iphiclides podalirius</name>
    <name type="common">scarce swallowtail</name>
    <dbReference type="NCBI Taxonomy" id="110791"/>
    <lineage>
        <taxon>Eukaryota</taxon>
        <taxon>Metazoa</taxon>
        <taxon>Ecdysozoa</taxon>
        <taxon>Arthropoda</taxon>
        <taxon>Hexapoda</taxon>
        <taxon>Insecta</taxon>
        <taxon>Pterygota</taxon>
        <taxon>Neoptera</taxon>
        <taxon>Endopterygota</taxon>
        <taxon>Lepidoptera</taxon>
        <taxon>Glossata</taxon>
        <taxon>Ditrysia</taxon>
        <taxon>Papilionoidea</taxon>
        <taxon>Papilionidae</taxon>
        <taxon>Papilioninae</taxon>
        <taxon>Iphiclides</taxon>
    </lineage>
</organism>
<name>A0ABN8IKU3_9NEOP</name>
<evidence type="ECO:0000313" key="2">
    <source>
        <dbReference type="EMBL" id="CAH2060893.1"/>
    </source>
</evidence>
<accession>A0ABN8IKU3</accession>
<dbReference type="EMBL" id="OW152839">
    <property type="protein sequence ID" value="CAH2060893.1"/>
    <property type="molecule type" value="Genomic_DNA"/>
</dbReference>
<reference evidence="2" key="1">
    <citation type="submission" date="2022-03" db="EMBL/GenBank/DDBJ databases">
        <authorList>
            <person name="Martin H S."/>
        </authorList>
    </citation>
    <scope>NUCLEOTIDE SEQUENCE</scope>
</reference>
<protein>
    <submittedName>
        <fullName evidence="2">Uncharacterized protein</fullName>
    </submittedName>
</protein>
<proteinExistence type="predicted"/>
<dbReference type="Proteomes" id="UP000837857">
    <property type="component" value="Chromosome 27"/>
</dbReference>
<gene>
    <name evidence="2" type="ORF">IPOD504_LOCUS11222</name>
</gene>
<feature type="region of interest" description="Disordered" evidence="1">
    <location>
        <begin position="43"/>
        <end position="67"/>
    </location>
</feature>
<sequence>MDGFRAGLYVVRRFVRLSQPVRKADSDRAVARRLGVFRELTESSPAHASRRNANRKPVTLGAVTSHR</sequence>
<evidence type="ECO:0000256" key="1">
    <source>
        <dbReference type="SAM" id="MobiDB-lite"/>
    </source>
</evidence>
<keyword evidence="3" id="KW-1185">Reference proteome</keyword>
<feature type="non-terminal residue" evidence="2">
    <location>
        <position position="1"/>
    </location>
</feature>
<evidence type="ECO:0000313" key="3">
    <source>
        <dbReference type="Proteomes" id="UP000837857"/>
    </source>
</evidence>